<evidence type="ECO:0000256" key="6">
    <source>
        <dbReference type="PROSITE-ProRule" id="PRU00723"/>
    </source>
</evidence>
<dbReference type="GO" id="GO:0003723">
    <property type="term" value="F:RNA binding"/>
    <property type="evidence" value="ECO:0007669"/>
    <property type="project" value="TreeGrafter"/>
</dbReference>
<feature type="compositionally biased region" description="Polar residues" evidence="7">
    <location>
        <begin position="590"/>
        <end position="626"/>
    </location>
</feature>
<evidence type="ECO:0000313" key="9">
    <source>
        <dbReference type="EMBL" id="KER20141.1"/>
    </source>
</evidence>
<dbReference type="SMART" id="SM00356">
    <property type="entry name" value="ZnF_C3H1"/>
    <property type="match status" value="3"/>
</dbReference>
<organism evidence="9 10">
    <name type="scientific">Opisthorchis viverrini</name>
    <name type="common">Southeast Asian liver fluke</name>
    <dbReference type="NCBI Taxonomy" id="6198"/>
    <lineage>
        <taxon>Eukaryota</taxon>
        <taxon>Metazoa</taxon>
        <taxon>Spiralia</taxon>
        <taxon>Lophotrochozoa</taxon>
        <taxon>Platyhelminthes</taxon>
        <taxon>Trematoda</taxon>
        <taxon>Digenea</taxon>
        <taxon>Opisthorchiida</taxon>
        <taxon>Opisthorchiata</taxon>
        <taxon>Opisthorchiidae</taxon>
        <taxon>Opisthorchis</taxon>
    </lineage>
</organism>
<feature type="domain" description="C3H1-type" evidence="8">
    <location>
        <begin position="878"/>
        <end position="905"/>
    </location>
</feature>
<dbReference type="GO" id="GO:0008270">
    <property type="term" value="F:zinc ion binding"/>
    <property type="evidence" value="ECO:0007669"/>
    <property type="project" value="UniProtKB-KW"/>
</dbReference>
<gene>
    <name evidence="9" type="ORF">T265_11245</name>
</gene>
<feature type="region of interest" description="Disordered" evidence="7">
    <location>
        <begin position="760"/>
        <end position="784"/>
    </location>
</feature>
<dbReference type="EMBL" id="KL597087">
    <property type="protein sequence ID" value="KER20141.1"/>
    <property type="molecule type" value="Genomic_DNA"/>
</dbReference>
<reference evidence="9 10" key="1">
    <citation type="submission" date="2013-11" db="EMBL/GenBank/DDBJ databases">
        <title>Opisthorchis viverrini - life in the bile duct.</title>
        <authorList>
            <person name="Young N.D."/>
            <person name="Nagarajan N."/>
            <person name="Lin S.J."/>
            <person name="Korhonen P.K."/>
            <person name="Jex A.R."/>
            <person name="Hall R.S."/>
            <person name="Safavi-Hemami H."/>
            <person name="Kaewkong W."/>
            <person name="Bertrand D."/>
            <person name="Gao S."/>
            <person name="Seet Q."/>
            <person name="Wongkham S."/>
            <person name="Teh B.T."/>
            <person name="Wongkham C."/>
            <person name="Intapan P.M."/>
            <person name="Maleewong W."/>
            <person name="Yang X."/>
            <person name="Hu M."/>
            <person name="Wang Z."/>
            <person name="Hofmann A."/>
            <person name="Sternberg P.W."/>
            <person name="Tan P."/>
            <person name="Wang J."/>
            <person name="Gasser R.B."/>
        </authorList>
    </citation>
    <scope>NUCLEOTIDE SEQUENCE [LARGE SCALE GENOMIC DNA]</scope>
</reference>
<feature type="domain" description="C3H1-type" evidence="8">
    <location>
        <begin position="216"/>
        <end position="243"/>
    </location>
</feature>
<evidence type="ECO:0000256" key="2">
    <source>
        <dbReference type="ARBA" id="ARBA00022737"/>
    </source>
</evidence>
<feature type="zinc finger region" description="C3H1-type" evidence="6">
    <location>
        <begin position="878"/>
        <end position="905"/>
    </location>
</feature>
<feature type="compositionally biased region" description="Low complexity" evidence="7">
    <location>
        <begin position="760"/>
        <end position="770"/>
    </location>
</feature>
<feature type="compositionally biased region" description="Low complexity" evidence="7">
    <location>
        <begin position="169"/>
        <end position="180"/>
    </location>
</feature>
<evidence type="ECO:0000256" key="3">
    <source>
        <dbReference type="ARBA" id="ARBA00022771"/>
    </source>
</evidence>
<dbReference type="PROSITE" id="PS50103">
    <property type="entry name" value="ZF_C3H1"/>
    <property type="match status" value="3"/>
</dbReference>
<feature type="region of interest" description="Disordered" evidence="7">
    <location>
        <begin position="1"/>
        <end position="33"/>
    </location>
</feature>
<evidence type="ECO:0000256" key="4">
    <source>
        <dbReference type="ARBA" id="ARBA00022833"/>
    </source>
</evidence>
<evidence type="ECO:0000256" key="7">
    <source>
        <dbReference type="SAM" id="MobiDB-lite"/>
    </source>
</evidence>
<dbReference type="PANTHER" id="PTHR12675">
    <property type="entry name" value="MUSCLEBLIND-LIKE PROTEIN"/>
    <property type="match status" value="1"/>
</dbReference>
<sequence length="961" mass="100477">MLHSPLTGSSQPPYRPPSAASLDGPGHPYADQKALQPNIPAFLQHVLPLQTLQSRASLGNIPQSLSNGFHGFSPSLVVGSLDGTNSLSGSSSLSSSLVSLHSAPRVCSLPNGNTSTPCQLLPSPLGQQLNSTSRCSLWLKLRVCPSWAPQAPPILSDPTSDQQVAVTTTSPTVHGTSTGGISADSKDPSAVRPIQCPLYSETCPYAHPSSNVRIEAGHVTVCYDFIKRKNCTHSCCKYYHPPPHQIEAIVKRGDEQKKILESQQRLFEAKSSTATANCLTMQPTQPVTGPGGLSSGFVWSSTSPFQPAIPASVLGSYLTPGGPALPTALNPMAALGTPFVSVSDPNSINTSALLAAAAALQQQQQQASNISSLATPSSAVKTSTAGSGASVATCRSTPLPSSFSNGSHLSVTSTSETSTNLQYSQTMSQLVPPRLQSTQILSALQSQLLLHQQQQQQEQRQVVGVSTHNTSHPSDLIVTMNAVSLPPSSNFAVGSVTTTTTTTTAQSSTMSLNTTTTTPLDVTSSSLAISAPATVSSVVRVGMKREASSHSASGDGVNGLDLHREASSHSASGDGVNGLDLHSRYPAKRPNQNSSYAAGSVPESESSDGASSLCNGTCPSTGPAEQQRTDVEFFKSTADISIPFTHGLALSSTYCGALPTPQLTTSGVSGLLTSSNLYGLPFPTAQAVASSYLPAPPLAYSPVYPTQGTPDNPNSAAALALNSWLTQQQQQQHNSALHQLQTQVHVTQTNPANPALAAALAAIQQQQQQQRQSPHELSTSSPSPVTFQQQQALLSLFLRAQQSQLAAAQMAAALQGGFVHASPGPRPPAFPGACFFDSAYSFPGSLTGIPGNPYASAVPCLQNPITNVAYINDKGHLLETLPICRDFKAGKCHRNSDCRYVHLVDENVEVNQGRVVVCRDAAKGRCTRVPCKYYHVPLLAISANRSLALNSALATAGFPTA</sequence>
<feature type="region of interest" description="Disordered" evidence="7">
    <location>
        <begin position="169"/>
        <end position="189"/>
    </location>
</feature>
<dbReference type="Gene3D" id="3.30.1370.210">
    <property type="match status" value="2"/>
</dbReference>
<comment type="similarity">
    <text evidence="5">Belongs to the muscleblind family.</text>
</comment>
<keyword evidence="2" id="KW-0677">Repeat</keyword>
<feature type="zinc finger region" description="C3H1-type" evidence="6">
    <location>
        <begin position="912"/>
        <end position="938"/>
    </location>
</feature>
<name>A0A074YZC8_OPIVI</name>
<evidence type="ECO:0000259" key="8">
    <source>
        <dbReference type="PROSITE" id="PS50103"/>
    </source>
</evidence>
<evidence type="ECO:0000256" key="5">
    <source>
        <dbReference type="ARBA" id="ARBA00038226"/>
    </source>
</evidence>
<feature type="compositionally biased region" description="Polar residues" evidence="7">
    <location>
        <begin position="771"/>
        <end position="784"/>
    </location>
</feature>
<keyword evidence="10" id="KW-1185">Reference proteome</keyword>
<dbReference type="KEGG" id="ovi:T265_11245"/>
<evidence type="ECO:0000313" key="10">
    <source>
        <dbReference type="Proteomes" id="UP000054324"/>
    </source>
</evidence>
<dbReference type="InterPro" id="IPR054429">
    <property type="entry name" value="Znf-CCCH_Muscleblind-like"/>
</dbReference>
<keyword evidence="3 6" id="KW-0863">Zinc-finger</keyword>
<dbReference type="OrthoDB" id="6285980at2759"/>
<accession>A0A074YZC8</accession>
<dbReference type="Proteomes" id="UP000054324">
    <property type="component" value="Unassembled WGS sequence"/>
</dbReference>
<keyword evidence="1 6" id="KW-0479">Metal-binding</keyword>
<dbReference type="CTD" id="20325413"/>
<dbReference type="RefSeq" id="XP_009176110.1">
    <property type="nucleotide sequence ID" value="XM_009177846.1"/>
</dbReference>
<dbReference type="Pfam" id="PF22628">
    <property type="entry name" value="zf-CCCH_10"/>
    <property type="match status" value="2"/>
</dbReference>
<protein>
    <recommendedName>
        <fullName evidence="8">C3H1-type domain-containing protein</fullName>
    </recommendedName>
</protein>
<evidence type="ECO:0000256" key="1">
    <source>
        <dbReference type="ARBA" id="ARBA00022723"/>
    </source>
</evidence>
<dbReference type="PANTHER" id="PTHR12675:SF12">
    <property type="entry name" value="PROTEIN MUSCLEBLIND"/>
    <property type="match status" value="1"/>
</dbReference>
<keyword evidence="4 6" id="KW-0862">Zinc</keyword>
<feature type="domain" description="C3H1-type" evidence="8">
    <location>
        <begin position="912"/>
        <end position="938"/>
    </location>
</feature>
<feature type="region of interest" description="Disordered" evidence="7">
    <location>
        <begin position="546"/>
        <end position="626"/>
    </location>
</feature>
<feature type="compositionally biased region" description="Polar residues" evidence="7">
    <location>
        <begin position="1"/>
        <end position="12"/>
    </location>
</feature>
<dbReference type="GO" id="GO:0043484">
    <property type="term" value="P:regulation of RNA splicing"/>
    <property type="evidence" value="ECO:0007669"/>
    <property type="project" value="TreeGrafter"/>
</dbReference>
<dbReference type="GeneID" id="20325413"/>
<dbReference type="InterPro" id="IPR000571">
    <property type="entry name" value="Znf_CCCH"/>
</dbReference>
<feature type="zinc finger region" description="C3H1-type" evidence="6">
    <location>
        <begin position="216"/>
        <end position="243"/>
    </location>
</feature>
<dbReference type="AlphaFoldDB" id="A0A074YZC8"/>
<proteinExistence type="inferred from homology"/>